<feature type="transmembrane region" description="Helical" evidence="4">
    <location>
        <begin position="28"/>
        <end position="46"/>
    </location>
</feature>
<dbReference type="EMBL" id="RDRB01000005">
    <property type="protein sequence ID" value="ROU01183.1"/>
    <property type="molecule type" value="Genomic_DNA"/>
</dbReference>
<dbReference type="CDD" id="cd08497">
    <property type="entry name" value="MbnE-like"/>
    <property type="match status" value="1"/>
</dbReference>
<dbReference type="InterPro" id="IPR030678">
    <property type="entry name" value="Peptide/Ni-bd"/>
</dbReference>
<comment type="similarity">
    <text evidence="2">Belongs to the bacterial solute-binding protein 5 family.</text>
</comment>
<keyword evidence="4" id="KW-0472">Membrane</keyword>
<name>A0A3N2R1C4_9RHOB</name>
<evidence type="ECO:0000256" key="4">
    <source>
        <dbReference type="SAM" id="Phobius"/>
    </source>
</evidence>
<dbReference type="Proteomes" id="UP000268016">
    <property type="component" value="Unassembled WGS sequence"/>
</dbReference>
<dbReference type="Gene3D" id="3.40.190.10">
    <property type="entry name" value="Periplasmic binding protein-like II"/>
    <property type="match status" value="1"/>
</dbReference>
<accession>A0A3N2R1C4</accession>
<proteinExistence type="inferred from homology"/>
<dbReference type="Gene3D" id="3.10.105.10">
    <property type="entry name" value="Dipeptide-binding Protein, Domain 3"/>
    <property type="match status" value="1"/>
</dbReference>
<dbReference type="SUPFAM" id="SSF53850">
    <property type="entry name" value="Periplasmic binding protein-like II"/>
    <property type="match status" value="1"/>
</dbReference>
<feature type="domain" description="Solute-binding protein family 5" evidence="5">
    <location>
        <begin position="140"/>
        <end position="545"/>
    </location>
</feature>
<evidence type="ECO:0000256" key="2">
    <source>
        <dbReference type="ARBA" id="ARBA00005695"/>
    </source>
</evidence>
<keyword evidence="3" id="KW-0732">Signal</keyword>
<dbReference type="GO" id="GO:0043190">
    <property type="term" value="C:ATP-binding cassette (ABC) transporter complex"/>
    <property type="evidence" value="ECO:0007669"/>
    <property type="project" value="InterPro"/>
</dbReference>
<evidence type="ECO:0000256" key="1">
    <source>
        <dbReference type="ARBA" id="ARBA00004418"/>
    </source>
</evidence>
<dbReference type="OrthoDB" id="9803988at2"/>
<dbReference type="PANTHER" id="PTHR30290">
    <property type="entry name" value="PERIPLASMIC BINDING COMPONENT OF ABC TRANSPORTER"/>
    <property type="match status" value="1"/>
</dbReference>
<evidence type="ECO:0000259" key="5">
    <source>
        <dbReference type="Pfam" id="PF00496"/>
    </source>
</evidence>
<dbReference type="RefSeq" id="WP_123642513.1">
    <property type="nucleotide sequence ID" value="NZ_ML119085.1"/>
</dbReference>
<keyword evidence="4" id="KW-1133">Transmembrane helix</keyword>
<dbReference type="PIRSF" id="PIRSF002741">
    <property type="entry name" value="MppA"/>
    <property type="match status" value="1"/>
</dbReference>
<evidence type="ECO:0000313" key="6">
    <source>
        <dbReference type="EMBL" id="ROU01183.1"/>
    </source>
</evidence>
<keyword evidence="4" id="KW-0812">Transmembrane</keyword>
<gene>
    <name evidence="6" type="ORF">EAT49_11730</name>
</gene>
<dbReference type="PANTHER" id="PTHR30290:SF64">
    <property type="entry name" value="ABC TRANSPORTER PERIPLASMIC BINDING PROTEIN"/>
    <property type="match status" value="1"/>
</dbReference>
<dbReference type="GO" id="GO:0042884">
    <property type="term" value="P:microcin transport"/>
    <property type="evidence" value="ECO:0007669"/>
    <property type="project" value="TreeGrafter"/>
</dbReference>
<comment type="subcellular location">
    <subcellularLocation>
        <location evidence="1">Periplasm</location>
    </subcellularLocation>
</comment>
<organism evidence="6 7">
    <name type="scientific">Histidinibacterium lentulum</name>
    <dbReference type="NCBI Taxonomy" id="2480588"/>
    <lineage>
        <taxon>Bacteria</taxon>
        <taxon>Pseudomonadati</taxon>
        <taxon>Pseudomonadota</taxon>
        <taxon>Alphaproteobacteria</taxon>
        <taxon>Rhodobacterales</taxon>
        <taxon>Paracoccaceae</taxon>
        <taxon>Histidinibacterium</taxon>
    </lineage>
</organism>
<protein>
    <submittedName>
        <fullName evidence="6">ABC transporter substrate-binding protein</fullName>
    </submittedName>
</protein>
<dbReference type="InterPro" id="IPR000914">
    <property type="entry name" value="SBP_5_dom"/>
</dbReference>
<dbReference type="GO" id="GO:0030288">
    <property type="term" value="C:outer membrane-bounded periplasmic space"/>
    <property type="evidence" value="ECO:0007669"/>
    <property type="project" value="TreeGrafter"/>
</dbReference>
<evidence type="ECO:0000256" key="3">
    <source>
        <dbReference type="ARBA" id="ARBA00022729"/>
    </source>
</evidence>
<dbReference type="AlphaFoldDB" id="A0A3N2R1C4"/>
<dbReference type="GO" id="GO:1904680">
    <property type="term" value="F:peptide transmembrane transporter activity"/>
    <property type="evidence" value="ECO:0007669"/>
    <property type="project" value="TreeGrafter"/>
</dbReference>
<comment type="caution">
    <text evidence="6">The sequence shown here is derived from an EMBL/GenBank/DDBJ whole genome shotgun (WGS) entry which is preliminary data.</text>
</comment>
<evidence type="ECO:0000313" key="7">
    <source>
        <dbReference type="Proteomes" id="UP000268016"/>
    </source>
</evidence>
<dbReference type="Pfam" id="PF00496">
    <property type="entry name" value="SBP_bac_5"/>
    <property type="match status" value="1"/>
</dbReference>
<dbReference type="GO" id="GO:0015833">
    <property type="term" value="P:peptide transport"/>
    <property type="evidence" value="ECO:0007669"/>
    <property type="project" value="TreeGrafter"/>
</dbReference>
<dbReference type="InterPro" id="IPR039424">
    <property type="entry name" value="SBP_5"/>
</dbReference>
<sequence>MTHRRPAASAAVALAPHSSREDRRSRSIWTALGLCTAIAAIAAGMVRAQDGVTVTHAYANFGEPVYGPDFEHLAYVNPDAPKGGEISTWAQGTFDSFNPYAFAGVSASLATIGSEAVLTSTADDPYALYCFMCTTMEYPEDISYVTFNLRDDVTFSDGTPVTSQDVRYSTELFLEQGIPEFRLVRSAWIDSIETPDDHTITFRFTDEAPVRDRISFAGGTPILNQAWFEENGYRLDEPTESPLMSTGAYVLDSFDYNRDVVYRYNHDYWARELNWSVGRNNFETIRVEYFADASAAFEAFKAGEYTFRTENSSLIWATGYDFPAINRGWVVTETIPDGNVGTRQAFVFQLDKEKWQDIRVRQAVEQMFNFEWTNETLFYGLYERPSSFWVNTDLAAVGAPTEGELAILEPLVAEGLLDESILTEEAVMPAVATVAENRVPRSNLRRAAGLLEEAGWTVGDSGFFEKDGQVLDLVILQFSPQFDRIVNPYIENLRLLGIDARLERVDLSTYQERRLSGDFDLTNAGFSMTLEPGQVLFQWFGSETAGESSRNIQRLRNEAVDRIIPQVVGAETLEELESATRSLDRVLRSLHFEVPQWFNDQHWVSYYDMFRHPEDMPPYALGQFDFWWYDAERAEELRAAGAFRR</sequence>
<reference evidence="6 7" key="1">
    <citation type="submission" date="2018-10" db="EMBL/GenBank/DDBJ databases">
        <title>Histidinibacterium lentulum gen. nov., sp. nov., a marine bacterium from the culture broth of Picochlorum sp. 122.</title>
        <authorList>
            <person name="Wang G."/>
        </authorList>
    </citation>
    <scope>NUCLEOTIDE SEQUENCE [LARGE SCALE GENOMIC DNA]</scope>
    <source>
        <strain evidence="6 7">B17</strain>
    </source>
</reference>
<keyword evidence="7" id="KW-1185">Reference proteome</keyword>